<reference evidence="2 3" key="1">
    <citation type="submission" date="2017-08" db="EMBL/GenBank/DDBJ databases">
        <title>Halomonas alkalisoli sp. nov., isolated from saline alkaline soil.</title>
        <authorList>
            <person name="Wang D."/>
            <person name="Zhang G."/>
        </authorList>
    </citation>
    <scope>NUCLEOTIDE SEQUENCE [LARGE SCALE GENOMIC DNA]</scope>
    <source>
        <strain evidence="2 3">WRN001</strain>
    </source>
</reference>
<dbReference type="AlphaFoldDB" id="A0A2A2ESY2"/>
<gene>
    <name evidence="2" type="ORF">CK498_16805</name>
</gene>
<protein>
    <submittedName>
        <fullName evidence="2">Acyl-CoA synthetase</fullName>
    </submittedName>
</protein>
<keyword evidence="3" id="KW-1185">Reference proteome</keyword>
<comment type="caution">
    <text evidence="2">The sequence shown here is derived from an EMBL/GenBank/DDBJ whole genome shotgun (WGS) entry which is preliminary data.</text>
</comment>
<dbReference type="Pfam" id="PF14330">
    <property type="entry name" value="DUF4387"/>
    <property type="match status" value="1"/>
</dbReference>
<sequence>MAKLGELASLIRSKNAGPFQLTFDIMFNDPAVYERVKRSGVVSREAISRIYRLPQEQVLFFFVDNALAIKASIPRPIFQGDVGDTDSHGGQQYAPLITLNIP</sequence>
<dbReference type="InterPro" id="IPR025496">
    <property type="entry name" value="DUF4387"/>
</dbReference>
<organism evidence="2 3">
    <name type="scientific">Halomonas salipaludis</name>
    <dbReference type="NCBI Taxonomy" id="2032625"/>
    <lineage>
        <taxon>Bacteria</taxon>
        <taxon>Pseudomonadati</taxon>
        <taxon>Pseudomonadota</taxon>
        <taxon>Gammaproteobacteria</taxon>
        <taxon>Oceanospirillales</taxon>
        <taxon>Halomonadaceae</taxon>
        <taxon>Halomonas</taxon>
    </lineage>
</organism>
<feature type="domain" description="DUF4387" evidence="1">
    <location>
        <begin position="4"/>
        <end position="99"/>
    </location>
</feature>
<dbReference type="EMBL" id="NSKB01000006">
    <property type="protein sequence ID" value="PAU75584.1"/>
    <property type="molecule type" value="Genomic_DNA"/>
</dbReference>
<dbReference type="Proteomes" id="UP000217771">
    <property type="component" value="Unassembled WGS sequence"/>
</dbReference>
<dbReference type="RefSeq" id="WP_095622010.1">
    <property type="nucleotide sequence ID" value="NZ_NSKB01000006.1"/>
</dbReference>
<evidence type="ECO:0000313" key="3">
    <source>
        <dbReference type="Proteomes" id="UP000217771"/>
    </source>
</evidence>
<evidence type="ECO:0000259" key="1">
    <source>
        <dbReference type="Pfam" id="PF14330"/>
    </source>
</evidence>
<dbReference type="OrthoDB" id="9796125at2"/>
<proteinExistence type="predicted"/>
<accession>A0A2A2ESY2</accession>
<name>A0A2A2ESY2_9GAMM</name>
<evidence type="ECO:0000313" key="2">
    <source>
        <dbReference type="EMBL" id="PAU75584.1"/>
    </source>
</evidence>